<dbReference type="PANTHER" id="PTHR21719">
    <property type="entry name" value="FI06402P-RELATED"/>
    <property type="match status" value="1"/>
</dbReference>
<evidence type="ECO:0000259" key="3">
    <source>
        <dbReference type="PROSITE" id="PS50278"/>
    </source>
</evidence>
<dbReference type="AlphaFoldDB" id="A0A9Q0RKZ2"/>
<feature type="domain" description="Platelet-derived growth factor (PDGF) family profile" evidence="3">
    <location>
        <begin position="27"/>
        <end position="106"/>
    </location>
</feature>
<dbReference type="SUPFAM" id="SSF57501">
    <property type="entry name" value="Cystine-knot cytokines"/>
    <property type="match status" value="1"/>
</dbReference>
<evidence type="ECO:0000256" key="1">
    <source>
        <dbReference type="RuleBase" id="RU003818"/>
    </source>
</evidence>
<proteinExistence type="inferred from homology"/>
<accession>A0A9Q0RKZ2</accession>
<evidence type="ECO:0000256" key="2">
    <source>
        <dbReference type="SAM" id="MobiDB-lite"/>
    </source>
</evidence>
<dbReference type="InterPro" id="IPR029034">
    <property type="entry name" value="Cystine-knot_cytokine"/>
</dbReference>
<keyword evidence="5" id="KW-1185">Reference proteome</keyword>
<sequence>MAQKAFEHGLRINEEAGCSRPRAELIYLSDSNKIYLPRATLLHRCSDLTGCCTHATHSCQPVKVEQVSLYFFSISVQSISRMRQNQNIEKLTFTNHTECGCMPVDNARSDSIVKKSSDSSESVTSVNVSEPRVSMHNDGDASSTTIANHQWIDSTANNQIDIHNGGGMVTTTVDNSEAKANVLYYWGKLLGLYKAKTQRNVDEKKPGIKSSKPFQGASRRIDSLATPPSTTTTTVESKITGPLSYKNHFTFVPYQSSYVYVPSVGHRYNLGHSDLVRRHTNSYGHNGYPFTYQNY</sequence>
<name>A0A9Q0RKZ2_BLOTA</name>
<dbReference type="SMART" id="SM00141">
    <property type="entry name" value="PDGF"/>
    <property type="match status" value="1"/>
</dbReference>
<evidence type="ECO:0000313" key="5">
    <source>
        <dbReference type="Proteomes" id="UP001142055"/>
    </source>
</evidence>
<dbReference type="EMBL" id="JAPWDV010000002">
    <property type="protein sequence ID" value="KAJ6219758.1"/>
    <property type="molecule type" value="Genomic_DNA"/>
</dbReference>
<gene>
    <name evidence="4" type="ORF">RDWZM_005570</name>
</gene>
<protein>
    <recommendedName>
        <fullName evidence="3">Platelet-derived growth factor (PDGF) family profile domain-containing protein</fullName>
    </recommendedName>
</protein>
<feature type="region of interest" description="Disordered" evidence="2">
    <location>
        <begin position="203"/>
        <end position="235"/>
    </location>
</feature>
<feature type="region of interest" description="Disordered" evidence="2">
    <location>
        <begin position="114"/>
        <end position="143"/>
    </location>
</feature>
<evidence type="ECO:0000313" key="4">
    <source>
        <dbReference type="EMBL" id="KAJ6219758.1"/>
    </source>
</evidence>
<reference evidence="4" key="1">
    <citation type="submission" date="2022-12" db="EMBL/GenBank/DDBJ databases">
        <title>Genome assemblies of Blomia tropicalis.</title>
        <authorList>
            <person name="Cui Y."/>
        </authorList>
    </citation>
    <scope>NUCLEOTIDE SEQUENCE</scope>
    <source>
        <tissue evidence="4">Adult mites</tissue>
    </source>
</reference>
<dbReference type="GO" id="GO:0035099">
    <property type="term" value="P:hemocyte migration"/>
    <property type="evidence" value="ECO:0007669"/>
    <property type="project" value="TreeGrafter"/>
</dbReference>
<feature type="compositionally biased region" description="Low complexity" evidence="2">
    <location>
        <begin position="119"/>
        <end position="130"/>
    </location>
</feature>
<organism evidence="4 5">
    <name type="scientific">Blomia tropicalis</name>
    <name type="common">Mite</name>
    <dbReference type="NCBI Taxonomy" id="40697"/>
    <lineage>
        <taxon>Eukaryota</taxon>
        <taxon>Metazoa</taxon>
        <taxon>Ecdysozoa</taxon>
        <taxon>Arthropoda</taxon>
        <taxon>Chelicerata</taxon>
        <taxon>Arachnida</taxon>
        <taxon>Acari</taxon>
        <taxon>Acariformes</taxon>
        <taxon>Sarcoptiformes</taxon>
        <taxon>Astigmata</taxon>
        <taxon>Glycyphagoidea</taxon>
        <taxon>Echimyopodidae</taxon>
        <taxon>Blomia</taxon>
    </lineage>
</organism>
<dbReference type="GO" id="GO:0016020">
    <property type="term" value="C:membrane"/>
    <property type="evidence" value="ECO:0007669"/>
    <property type="project" value="InterPro"/>
</dbReference>
<dbReference type="GO" id="GO:0008083">
    <property type="term" value="F:growth factor activity"/>
    <property type="evidence" value="ECO:0007669"/>
    <property type="project" value="UniProtKB-KW"/>
</dbReference>
<comment type="caution">
    <text evidence="4">The sequence shown here is derived from an EMBL/GenBank/DDBJ whole genome shotgun (WGS) entry which is preliminary data.</text>
</comment>
<comment type="similarity">
    <text evidence="1">Belongs to the PDGF/VEGF growth factor family.</text>
</comment>
<dbReference type="InterPro" id="IPR000072">
    <property type="entry name" value="PDGF/VEGF_dom"/>
</dbReference>
<dbReference type="Gene3D" id="2.10.90.10">
    <property type="entry name" value="Cystine-knot cytokines"/>
    <property type="match status" value="1"/>
</dbReference>
<dbReference type="PANTHER" id="PTHR21719:SF1">
    <property type="entry name" value="FI06402P-RELATED"/>
    <property type="match status" value="1"/>
</dbReference>
<dbReference type="Proteomes" id="UP001142055">
    <property type="component" value="Chromosome 2"/>
</dbReference>
<keyword evidence="1" id="KW-0339">Growth factor</keyword>
<dbReference type="PROSITE" id="PS50278">
    <property type="entry name" value="PDGF_2"/>
    <property type="match status" value="1"/>
</dbReference>
<dbReference type="Pfam" id="PF00341">
    <property type="entry name" value="PDGF"/>
    <property type="match status" value="1"/>
</dbReference>